<name>A0ABU4LH19_9ACTN</name>
<keyword evidence="3" id="KW-1185">Reference proteome</keyword>
<evidence type="ECO:0000313" key="2">
    <source>
        <dbReference type="EMBL" id="MDX2915087.1"/>
    </source>
</evidence>
<dbReference type="InterPro" id="IPR029039">
    <property type="entry name" value="Flavoprotein-like_sf"/>
</dbReference>
<dbReference type="RefSeq" id="WP_086757665.1">
    <property type="nucleotide sequence ID" value="NZ_JAGJBZ010000004.1"/>
</dbReference>
<dbReference type="PANTHER" id="PTHR30543">
    <property type="entry name" value="CHROMATE REDUCTASE"/>
    <property type="match status" value="1"/>
</dbReference>
<dbReference type="Proteomes" id="UP001271723">
    <property type="component" value="Unassembled WGS sequence"/>
</dbReference>
<dbReference type="SUPFAM" id="SSF52218">
    <property type="entry name" value="Flavoproteins"/>
    <property type="match status" value="1"/>
</dbReference>
<dbReference type="Gene3D" id="3.40.50.360">
    <property type="match status" value="1"/>
</dbReference>
<sequence length="197" mass="21609">MPEKPLRLVVVVGSVREGRFGLPVSRWFAEEARQFGRFEVDVLDLAEHALPMAMPDFGGQPDAATTAVRDEIAGRLAAADAFVLVTPEYNHSYPAALKNVLDWFRAEWVAKAFGLVSYGGQGGGIRAAEHLRQIVAELHSVTVRDAMSLHNAWDLFDEQGEATDEGACAAAAKSMLTQLDWWATVLREGRESRPYPG</sequence>
<protein>
    <submittedName>
        <fullName evidence="2">NAD(P)H-dependent oxidoreductase</fullName>
    </submittedName>
</protein>
<organism evidence="2 3">
    <name type="scientific">Streptomyces griseiscabiei</name>
    <dbReference type="NCBI Taxonomy" id="2993540"/>
    <lineage>
        <taxon>Bacteria</taxon>
        <taxon>Bacillati</taxon>
        <taxon>Actinomycetota</taxon>
        <taxon>Actinomycetes</taxon>
        <taxon>Kitasatosporales</taxon>
        <taxon>Streptomycetaceae</taxon>
        <taxon>Streptomyces</taxon>
    </lineage>
</organism>
<dbReference type="InterPro" id="IPR050712">
    <property type="entry name" value="NAD(P)H-dep_reductase"/>
</dbReference>
<dbReference type="Pfam" id="PF03358">
    <property type="entry name" value="FMN_red"/>
    <property type="match status" value="1"/>
</dbReference>
<reference evidence="2 3" key="1">
    <citation type="journal article" date="2023" name="Microb. Genom.">
        <title>Mesoterricola silvestris gen. nov., sp. nov., Mesoterricola sediminis sp. nov., Geothrix oryzae sp. nov., Geothrix edaphica sp. nov., Geothrix rubra sp. nov., and Geothrix limicola sp. nov., six novel members of Acidobacteriota isolated from soils.</title>
        <authorList>
            <person name="Weisberg A.J."/>
            <person name="Pearce E."/>
            <person name="Kramer C.G."/>
            <person name="Chang J.H."/>
            <person name="Clarke C.R."/>
        </authorList>
    </citation>
    <scope>NUCLEOTIDE SEQUENCE [LARGE SCALE GENOMIC DNA]</scope>
    <source>
        <strain evidence="2 3">NRRL_B-2795</strain>
    </source>
</reference>
<dbReference type="EMBL" id="JARAVY010000026">
    <property type="protein sequence ID" value="MDX2915087.1"/>
    <property type="molecule type" value="Genomic_DNA"/>
</dbReference>
<dbReference type="InterPro" id="IPR005025">
    <property type="entry name" value="FMN_Rdtase-like_dom"/>
</dbReference>
<comment type="caution">
    <text evidence="2">The sequence shown here is derived from an EMBL/GenBank/DDBJ whole genome shotgun (WGS) entry which is preliminary data.</text>
</comment>
<accession>A0ABU4LH19</accession>
<evidence type="ECO:0000259" key="1">
    <source>
        <dbReference type="Pfam" id="PF03358"/>
    </source>
</evidence>
<gene>
    <name evidence="2" type="ORF">PV517_41260</name>
</gene>
<dbReference type="PANTHER" id="PTHR30543:SF21">
    <property type="entry name" value="NAD(P)H-DEPENDENT FMN REDUCTASE LOT6"/>
    <property type="match status" value="1"/>
</dbReference>
<feature type="domain" description="NADPH-dependent FMN reductase-like" evidence="1">
    <location>
        <begin position="7"/>
        <end position="154"/>
    </location>
</feature>
<proteinExistence type="predicted"/>
<evidence type="ECO:0000313" key="3">
    <source>
        <dbReference type="Proteomes" id="UP001271723"/>
    </source>
</evidence>